<dbReference type="EMBL" id="BAHC01000121">
    <property type="protein sequence ID" value="GAB91022.1"/>
    <property type="molecule type" value="Genomic_DNA"/>
</dbReference>
<dbReference type="PROSITE" id="PS51257">
    <property type="entry name" value="PROKAR_LIPOPROTEIN"/>
    <property type="match status" value="1"/>
</dbReference>
<evidence type="ECO:0000256" key="1">
    <source>
        <dbReference type="SAM" id="MobiDB-lite"/>
    </source>
</evidence>
<evidence type="ECO:0000313" key="3">
    <source>
        <dbReference type="EMBL" id="GAB91022.1"/>
    </source>
</evidence>
<evidence type="ECO:0000313" key="4">
    <source>
        <dbReference type="Proteomes" id="UP000008363"/>
    </source>
</evidence>
<reference evidence="3 4" key="1">
    <citation type="submission" date="2012-08" db="EMBL/GenBank/DDBJ databases">
        <title>Whole genome shotgun sequence of Gordonia rhizosphera NBRC 16068.</title>
        <authorList>
            <person name="Takarada H."/>
            <person name="Isaki S."/>
            <person name="Hosoyama A."/>
            <person name="Tsuchikane K."/>
            <person name="Katsumata H."/>
            <person name="Baba S."/>
            <person name="Ohji S."/>
            <person name="Yamazaki S."/>
            <person name="Fujita N."/>
        </authorList>
    </citation>
    <scope>NUCLEOTIDE SEQUENCE [LARGE SCALE GENOMIC DNA]</scope>
    <source>
        <strain evidence="3 4">NBRC 16068</strain>
    </source>
</reference>
<dbReference type="RefSeq" id="WP_006334276.1">
    <property type="nucleotide sequence ID" value="NZ_BAHC01000121.1"/>
</dbReference>
<gene>
    <name evidence="3" type="ORF">GORHZ_121_00150</name>
</gene>
<name>K6WFR9_9ACTN</name>
<feature type="transmembrane region" description="Helical" evidence="2">
    <location>
        <begin position="6"/>
        <end position="24"/>
    </location>
</feature>
<comment type="caution">
    <text evidence="3">The sequence shown here is derived from an EMBL/GenBank/DDBJ whole genome shotgun (WGS) entry which is preliminary data.</text>
</comment>
<feature type="region of interest" description="Disordered" evidence="1">
    <location>
        <begin position="90"/>
        <end position="110"/>
    </location>
</feature>
<organism evidence="3 4">
    <name type="scientific">Gordonia rhizosphera NBRC 16068</name>
    <dbReference type="NCBI Taxonomy" id="1108045"/>
    <lineage>
        <taxon>Bacteria</taxon>
        <taxon>Bacillati</taxon>
        <taxon>Actinomycetota</taxon>
        <taxon>Actinomycetes</taxon>
        <taxon>Mycobacteriales</taxon>
        <taxon>Gordoniaceae</taxon>
        <taxon>Gordonia</taxon>
    </lineage>
</organism>
<keyword evidence="4" id="KW-1185">Reference proteome</keyword>
<dbReference type="Proteomes" id="UP000008363">
    <property type="component" value="Unassembled WGS sequence"/>
</dbReference>
<keyword evidence="2" id="KW-0472">Membrane</keyword>
<keyword evidence="2" id="KW-1133">Transmembrane helix</keyword>
<protein>
    <submittedName>
        <fullName evidence="3">Uncharacterized protein</fullName>
    </submittedName>
</protein>
<sequence length="110" mass="12143">MRAPDLFHALVLLNLLFACGLWTLLRPSLPAASALTIVSTAWVIWNKPLEGDLIVPIIERHGVTESDLLALAGFVIAVWAVTRVTRRPRHPQPVQPRTVDTGTWRIGPHG</sequence>
<dbReference type="AlphaFoldDB" id="K6WFR9"/>
<evidence type="ECO:0000256" key="2">
    <source>
        <dbReference type="SAM" id="Phobius"/>
    </source>
</evidence>
<dbReference type="eggNOG" id="ENOG5034BST">
    <property type="taxonomic scope" value="Bacteria"/>
</dbReference>
<proteinExistence type="predicted"/>
<keyword evidence="2" id="KW-0812">Transmembrane</keyword>
<dbReference type="STRING" id="1108045.GORHZ_121_00150"/>
<accession>K6WFR9</accession>
<dbReference type="OrthoDB" id="4478809at2"/>